<evidence type="ECO:0000313" key="4">
    <source>
        <dbReference type="Proteomes" id="UP000190435"/>
    </source>
</evidence>
<gene>
    <name evidence="2" type="ORF">B0181_06405</name>
    <name evidence="3" type="ORF">NCTC10293_00613</name>
</gene>
<evidence type="ECO:0000313" key="2">
    <source>
        <dbReference type="EMBL" id="OOR89599.1"/>
    </source>
</evidence>
<feature type="chain" id="PRO_5036026422" evidence="1">
    <location>
        <begin position="23"/>
        <end position="269"/>
    </location>
</feature>
<reference evidence="3 5" key="2">
    <citation type="submission" date="2018-06" db="EMBL/GenBank/DDBJ databases">
        <authorList>
            <consortium name="Pathogen Informatics"/>
            <person name="Doyle S."/>
        </authorList>
    </citation>
    <scope>NUCLEOTIDE SEQUENCE [LARGE SCALE GENOMIC DNA]</scope>
    <source>
        <strain evidence="3 5">NCTC10293</strain>
    </source>
</reference>
<dbReference type="EMBL" id="MUXU01000038">
    <property type="protein sequence ID" value="OOR89599.1"/>
    <property type="molecule type" value="Genomic_DNA"/>
</dbReference>
<protein>
    <submittedName>
        <fullName evidence="3">Nickel uptake substrate-specific transmembrane region</fullName>
    </submittedName>
    <submittedName>
        <fullName evidence="2">Phosphoribosylglycinamide formyltransferase</fullName>
    </submittedName>
</protein>
<keyword evidence="1" id="KW-0732">Signal</keyword>
<evidence type="ECO:0000313" key="5">
    <source>
        <dbReference type="Proteomes" id="UP000255279"/>
    </source>
</evidence>
<dbReference type="GO" id="GO:0016740">
    <property type="term" value="F:transferase activity"/>
    <property type="evidence" value="ECO:0007669"/>
    <property type="project" value="UniProtKB-KW"/>
</dbReference>
<keyword evidence="3" id="KW-0812">Transmembrane</keyword>
<dbReference type="STRING" id="34060.B0181_06405"/>
<dbReference type="Pfam" id="PF10670">
    <property type="entry name" value="DUF4198"/>
    <property type="match status" value="1"/>
</dbReference>
<dbReference type="OrthoDB" id="3034796at2"/>
<organism evidence="2 4">
    <name type="scientific">Moraxella caviae</name>
    <dbReference type="NCBI Taxonomy" id="34060"/>
    <lineage>
        <taxon>Bacteria</taxon>
        <taxon>Pseudomonadati</taxon>
        <taxon>Pseudomonadota</taxon>
        <taxon>Gammaproteobacteria</taxon>
        <taxon>Moraxellales</taxon>
        <taxon>Moraxellaceae</taxon>
        <taxon>Moraxella</taxon>
    </lineage>
</organism>
<dbReference type="EMBL" id="UGQE01000001">
    <property type="protein sequence ID" value="STZ10283.1"/>
    <property type="molecule type" value="Genomic_DNA"/>
</dbReference>
<evidence type="ECO:0000256" key="1">
    <source>
        <dbReference type="SAM" id="SignalP"/>
    </source>
</evidence>
<dbReference type="InterPro" id="IPR019613">
    <property type="entry name" value="DUF4198"/>
</dbReference>
<evidence type="ECO:0000313" key="3">
    <source>
        <dbReference type="EMBL" id="STZ10283.1"/>
    </source>
</evidence>
<keyword evidence="2" id="KW-0808">Transferase</keyword>
<keyword evidence="3" id="KW-0472">Membrane</keyword>
<name>A0A1T0A213_9GAMM</name>
<reference evidence="2 4" key="1">
    <citation type="submission" date="2017-02" db="EMBL/GenBank/DDBJ databases">
        <title>Draft genome sequence of Moraxella caviae CCUG 355 type strain.</title>
        <authorList>
            <person name="Engstrom-Jakobsson H."/>
            <person name="Salva-Serra F."/>
            <person name="Thorell K."/>
            <person name="Gonzales-Siles L."/>
            <person name="Karlsson R."/>
            <person name="Boulund F."/>
            <person name="Engstrand L."/>
            <person name="Moore E."/>
        </authorList>
    </citation>
    <scope>NUCLEOTIDE SEQUENCE [LARGE SCALE GENOMIC DNA]</scope>
    <source>
        <strain evidence="2 4">CCUG 355</strain>
    </source>
</reference>
<sequence length="269" mass="29944">MKKFALLMACAAASVLCVPAKAHRVWVQADHVHGGEVLRANLGYGEFPKFEPIAKTRTDLFAPLTLVTDKGKQTLVQKDAKNYRYQSKSPVQEGSFLLLAEYKPTFWSKNGAGWQRQNLMQMPDASYCEQTRMYGKAVVNVGHDSADTAVITRPVGQLLEMVPLDNPANVHVGEPLAVRVLYRGEPLANHPVSATFAGFDVSDRSHTHKESAQAFFDTTNDDGVVHIIPLRQGFWQASVKYKIDFHDPKLCQHEATYSTLTFDIGGHHH</sequence>
<accession>A0A1T0A213</accession>
<keyword evidence="4" id="KW-1185">Reference proteome</keyword>
<dbReference type="Proteomes" id="UP000255279">
    <property type="component" value="Unassembled WGS sequence"/>
</dbReference>
<feature type="signal peptide" evidence="1">
    <location>
        <begin position="1"/>
        <end position="22"/>
    </location>
</feature>
<dbReference type="RefSeq" id="WP_078276680.1">
    <property type="nucleotide sequence ID" value="NZ_MUXU01000038.1"/>
</dbReference>
<dbReference type="AlphaFoldDB" id="A0A1T0A213"/>
<proteinExistence type="predicted"/>
<dbReference type="Proteomes" id="UP000190435">
    <property type="component" value="Unassembled WGS sequence"/>
</dbReference>